<gene>
    <name evidence="2" type="ORF">THRCLA_05853</name>
</gene>
<comment type="caution">
    <text evidence="2">The sequence shown here is derived from an EMBL/GenBank/DDBJ whole genome shotgun (WGS) entry which is preliminary data.</text>
</comment>
<protein>
    <submittedName>
        <fullName evidence="2">Uncharacterized protein</fullName>
    </submittedName>
</protein>
<name>A0A1V9ZS30_9STRA</name>
<dbReference type="EMBL" id="JNBS01001686">
    <property type="protein sequence ID" value="OQS00815.1"/>
    <property type="molecule type" value="Genomic_DNA"/>
</dbReference>
<organism evidence="2 3">
    <name type="scientific">Thraustotheca clavata</name>
    <dbReference type="NCBI Taxonomy" id="74557"/>
    <lineage>
        <taxon>Eukaryota</taxon>
        <taxon>Sar</taxon>
        <taxon>Stramenopiles</taxon>
        <taxon>Oomycota</taxon>
        <taxon>Saprolegniomycetes</taxon>
        <taxon>Saprolegniales</taxon>
        <taxon>Achlyaceae</taxon>
        <taxon>Thraustotheca</taxon>
    </lineage>
</organism>
<evidence type="ECO:0000256" key="1">
    <source>
        <dbReference type="SAM" id="MobiDB-lite"/>
    </source>
</evidence>
<proteinExistence type="predicted"/>
<keyword evidence="3" id="KW-1185">Reference proteome</keyword>
<reference evidence="2 3" key="1">
    <citation type="journal article" date="2014" name="Genome Biol. Evol.">
        <title>The secreted proteins of Achlya hypogyna and Thraustotheca clavata identify the ancestral oomycete secretome and reveal gene acquisitions by horizontal gene transfer.</title>
        <authorList>
            <person name="Misner I."/>
            <person name="Blouin N."/>
            <person name="Leonard G."/>
            <person name="Richards T.A."/>
            <person name="Lane C.E."/>
        </authorList>
    </citation>
    <scope>NUCLEOTIDE SEQUENCE [LARGE SCALE GENOMIC DNA]</scope>
    <source>
        <strain evidence="2 3">ATCC 34112</strain>
    </source>
</reference>
<feature type="region of interest" description="Disordered" evidence="1">
    <location>
        <begin position="1"/>
        <end position="42"/>
    </location>
</feature>
<sequence>MSSSDDEAPEQVSMAVARSKALESRDSERQARKAAVAQPTKKEEIVIEDLPDDILAAVSAAQEQQNVDEEEEEEEIVKPKKSVKKNSHIRRFGNIQVTTLANVTKEADGEALPAAALSFTQRLMAPQRKRASTSKALLQPNLSSRAAK</sequence>
<accession>A0A1V9ZS30</accession>
<feature type="compositionally biased region" description="Polar residues" evidence="1">
    <location>
        <begin position="133"/>
        <end position="148"/>
    </location>
</feature>
<evidence type="ECO:0000313" key="3">
    <source>
        <dbReference type="Proteomes" id="UP000243217"/>
    </source>
</evidence>
<feature type="compositionally biased region" description="Basic and acidic residues" evidence="1">
    <location>
        <begin position="20"/>
        <end position="31"/>
    </location>
</feature>
<dbReference type="OrthoDB" id="76789at2759"/>
<dbReference type="AlphaFoldDB" id="A0A1V9ZS30"/>
<feature type="region of interest" description="Disordered" evidence="1">
    <location>
        <begin position="62"/>
        <end position="85"/>
    </location>
</feature>
<evidence type="ECO:0000313" key="2">
    <source>
        <dbReference type="EMBL" id="OQS00815.1"/>
    </source>
</evidence>
<feature type="compositionally biased region" description="Acidic residues" evidence="1">
    <location>
        <begin position="66"/>
        <end position="75"/>
    </location>
</feature>
<feature type="region of interest" description="Disordered" evidence="1">
    <location>
        <begin position="125"/>
        <end position="148"/>
    </location>
</feature>
<dbReference type="Proteomes" id="UP000243217">
    <property type="component" value="Unassembled WGS sequence"/>
</dbReference>